<protein>
    <recommendedName>
        <fullName evidence="5">tRNA pseudouridine synthase B</fullName>
        <ecNumber evidence="5">5.4.99.25</ecNumber>
    </recommendedName>
    <alternativeName>
        <fullName evidence="5">tRNA pseudouridine(55) synthase</fullName>
        <shortName evidence="5">Psi55 synthase</shortName>
    </alternativeName>
    <alternativeName>
        <fullName evidence="5">tRNA pseudouridylate synthase</fullName>
    </alternativeName>
    <alternativeName>
        <fullName evidence="5">tRNA-uridine isomerase</fullName>
    </alternativeName>
</protein>
<reference evidence="7 8" key="1">
    <citation type="submission" date="2018-05" db="EMBL/GenBank/DDBJ databases">
        <title>Genomic Encyclopedia of Type Strains, Phase IV (KMG-IV): sequencing the most valuable type-strain genomes for metagenomic binning, comparative biology and taxonomic classification.</title>
        <authorList>
            <person name="Goeker M."/>
        </authorList>
    </citation>
    <scope>NUCLEOTIDE SEQUENCE [LARGE SCALE GENOMIC DNA]</scope>
    <source>
        <strain evidence="7 8">DSM 28579</strain>
    </source>
</reference>
<gene>
    <name evidence="5" type="primary">truB</name>
    <name evidence="7" type="ORF">C7377_0488</name>
</gene>
<dbReference type="GO" id="GO:0160148">
    <property type="term" value="F:tRNA pseudouridine(55) synthase activity"/>
    <property type="evidence" value="ECO:0007669"/>
    <property type="project" value="UniProtKB-EC"/>
</dbReference>
<evidence type="ECO:0000313" key="7">
    <source>
        <dbReference type="EMBL" id="PVX52184.1"/>
    </source>
</evidence>
<dbReference type="HAMAP" id="MF_01080">
    <property type="entry name" value="TruB_bact"/>
    <property type="match status" value="1"/>
</dbReference>
<comment type="function">
    <text evidence="5">Responsible for synthesis of pseudouridine from uracil-55 in the psi GC loop of transfer RNAs.</text>
</comment>
<name>A0A7L4UT20_BALHA</name>
<keyword evidence="8" id="KW-1185">Reference proteome</keyword>
<dbReference type="InterPro" id="IPR002501">
    <property type="entry name" value="PsdUridine_synth_N"/>
</dbReference>
<evidence type="ECO:0000256" key="2">
    <source>
        <dbReference type="ARBA" id="ARBA00005642"/>
    </source>
</evidence>
<dbReference type="RefSeq" id="WP_116495728.1">
    <property type="nucleotide sequence ID" value="NZ_QENZ01000003.1"/>
</dbReference>
<sequence length="237" mass="26746">MIEFKEEENFQEGAFFVVDKPLGWTSFQVVNKLKFGLLHQFRGKFKKIKIGHAGTLDPLATGVVIVCTGRYTKRIEDFQGLDKEYIATLKVGATTPCYDAEQPEDKTYPFSHITKELIEEQLKQFVGEISQIPPNFSALRIKGKRAYDCARAGQDFELKSRPVKIESIEFLSFEGQELRLKIVCGKGTYIRSIARDLGEALGSGAYLTGLIRSRIGSYDLSKASDIESCLEKIKNYH</sequence>
<dbReference type="GO" id="GO:0031119">
    <property type="term" value="P:tRNA pseudouridine synthesis"/>
    <property type="evidence" value="ECO:0007669"/>
    <property type="project" value="UniProtKB-UniRule"/>
</dbReference>
<evidence type="ECO:0000256" key="3">
    <source>
        <dbReference type="ARBA" id="ARBA00022694"/>
    </source>
</evidence>
<evidence type="ECO:0000256" key="4">
    <source>
        <dbReference type="ARBA" id="ARBA00023235"/>
    </source>
</evidence>
<dbReference type="GO" id="GO:0003723">
    <property type="term" value="F:RNA binding"/>
    <property type="evidence" value="ECO:0007669"/>
    <property type="project" value="InterPro"/>
</dbReference>
<dbReference type="EC" id="5.4.99.25" evidence="5"/>
<comment type="similarity">
    <text evidence="2 5">Belongs to the pseudouridine synthase TruB family. Type 1 subfamily.</text>
</comment>
<dbReference type="AlphaFoldDB" id="A0A7L4UT20"/>
<organism evidence="7 8">
    <name type="scientific">Balneicella halophila</name>
    <dbReference type="NCBI Taxonomy" id="1537566"/>
    <lineage>
        <taxon>Bacteria</taxon>
        <taxon>Pseudomonadati</taxon>
        <taxon>Bacteroidota</taxon>
        <taxon>Bacteroidia</taxon>
        <taxon>Bacteroidales</taxon>
        <taxon>Balneicellaceae</taxon>
        <taxon>Balneicella</taxon>
    </lineage>
</organism>
<evidence type="ECO:0000256" key="1">
    <source>
        <dbReference type="ARBA" id="ARBA00000385"/>
    </source>
</evidence>
<dbReference type="SUPFAM" id="SSF55120">
    <property type="entry name" value="Pseudouridine synthase"/>
    <property type="match status" value="1"/>
</dbReference>
<accession>A0A7L4UT20</accession>
<dbReference type="PANTHER" id="PTHR13767:SF2">
    <property type="entry name" value="PSEUDOURIDYLATE SYNTHASE TRUB1"/>
    <property type="match status" value="1"/>
</dbReference>
<proteinExistence type="inferred from homology"/>
<dbReference type="InterPro" id="IPR020103">
    <property type="entry name" value="PsdUridine_synth_cat_dom_sf"/>
</dbReference>
<dbReference type="GO" id="GO:1990481">
    <property type="term" value="P:mRNA pseudouridine synthesis"/>
    <property type="evidence" value="ECO:0007669"/>
    <property type="project" value="TreeGrafter"/>
</dbReference>
<dbReference type="Proteomes" id="UP000251835">
    <property type="component" value="Unassembled WGS sequence"/>
</dbReference>
<feature type="active site" description="Nucleophile" evidence="5">
    <location>
        <position position="57"/>
    </location>
</feature>
<dbReference type="EMBL" id="QENZ01000003">
    <property type="protein sequence ID" value="PVX52184.1"/>
    <property type="molecule type" value="Genomic_DNA"/>
</dbReference>
<dbReference type="OrthoDB" id="9802309at2"/>
<keyword evidence="3 5" id="KW-0819">tRNA processing</keyword>
<dbReference type="PANTHER" id="PTHR13767">
    <property type="entry name" value="TRNA-PSEUDOURIDINE SYNTHASE"/>
    <property type="match status" value="1"/>
</dbReference>
<dbReference type="Pfam" id="PF01509">
    <property type="entry name" value="TruB_N"/>
    <property type="match status" value="1"/>
</dbReference>
<evidence type="ECO:0000313" key="8">
    <source>
        <dbReference type="Proteomes" id="UP000251835"/>
    </source>
</evidence>
<dbReference type="Gene3D" id="3.30.2350.10">
    <property type="entry name" value="Pseudouridine synthase"/>
    <property type="match status" value="1"/>
</dbReference>
<comment type="caution">
    <text evidence="7">The sequence shown here is derived from an EMBL/GenBank/DDBJ whole genome shotgun (WGS) entry which is preliminary data.</text>
</comment>
<comment type="catalytic activity">
    <reaction evidence="1 5">
        <text>uridine(55) in tRNA = pseudouridine(55) in tRNA</text>
        <dbReference type="Rhea" id="RHEA:42532"/>
        <dbReference type="Rhea" id="RHEA-COMP:10101"/>
        <dbReference type="Rhea" id="RHEA-COMP:10102"/>
        <dbReference type="ChEBI" id="CHEBI:65314"/>
        <dbReference type="ChEBI" id="CHEBI:65315"/>
        <dbReference type="EC" id="5.4.99.25"/>
    </reaction>
</comment>
<evidence type="ECO:0000259" key="6">
    <source>
        <dbReference type="Pfam" id="PF01509"/>
    </source>
</evidence>
<dbReference type="NCBIfam" id="TIGR00431">
    <property type="entry name" value="TruB"/>
    <property type="match status" value="1"/>
</dbReference>
<evidence type="ECO:0000256" key="5">
    <source>
        <dbReference type="HAMAP-Rule" id="MF_01080"/>
    </source>
</evidence>
<dbReference type="InterPro" id="IPR014780">
    <property type="entry name" value="tRNA_psdUridine_synth_TruB"/>
</dbReference>
<dbReference type="CDD" id="cd02573">
    <property type="entry name" value="PseudoU_synth_EcTruB"/>
    <property type="match status" value="1"/>
</dbReference>
<feature type="domain" description="Pseudouridine synthase II N-terminal" evidence="6">
    <location>
        <begin position="44"/>
        <end position="190"/>
    </location>
</feature>
<keyword evidence="4 5" id="KW-0413">Isomerase</keyword>